<evidence type="ECO:0000313" key="2">
    <source>
        <dbReference type="Proteomes" id="UP000694890"/>
    </source>
</evidence>
<keyword evidence="1" id="KW-0812">Transmembrane</keyword>
<accession>A0AAJ7LPS4</accession>
<dbReference type="PANTHER" id="PTHR12106:SF10">
    <property type="entry name" value="VPS10 DOMAIN-CONTAINING RECEPTOR SORCS3"/>
    <property type="match status" value="1"/>
</dbReference>
<sequence length="193" mass="21988">MGQRWCPGFLKINFWYLCTQDFQPLQSSLSCLMSIHQVSTREGSEEALETISDIFVTALNQGLIQFELKADIRIIVYMTHQTLAPLVDSNTIHSGSAMLMLLTVVFVGLAAFFIYKFKRKLPWIHVQTEDSHEKEPEVISTVGQNDNMTKVKLSEFPSPKELMAKDLETRSRGGIGRNMERIVTREFPNCTNV</sequence>
<feature type="transmembrane region" description="Helical" evidence="1">
    <location>
        <begin position="95"/>
        <end position="115"/>
    </location>
</feature>
<dbReference type="AlphaFoldDB" id="A0AAJ7LPS4"/>
<protein>
    <submittedName>
        <fullName evidence="3">VPS10 domain-containing receptor SorCS3-like</fullName>
    </submittedName>
</protein>
<evidence type="ECO:0000256" key="1">
    <source>
        <dbReference type="SAM" id="Phobius"/>
    </source>
</evidence>
<organism evidence="2 3">
    <name type="scientific">Lates calcarifer</name>
    <name type="common">Barramundi</name>
    <name type="synonym">Holocentrus calcarifer</name>
    <dbReference type="NCBI Taxonomy" id="8187"/>
    <lineage>
        <taxon>Eukaryota</taxon>
        <taxon>Metazoa</taxon>
        <taxon>Chordata</taxon>
        <taxon>Craniata</taxon>
        <taxon>Vertebrata</taxon>
        <taxon>Euteleostomi</taxon>
        <taxon>Actinopterygii</taxon>
        <taxon>Neopterygii</taxon>
        <taxon>Teleostei</taxon>
        <taxon>Neoteleostei</taxon>
        <taxon>Acanthomorphata</taxon>
        <taxon>Carangaria</taxon>
        <taxon>Carangaria incertae sedis</taxon>
        <taxon>Centropomidae</taxon>
        <taxon>Lates</taxon>
    </lineage>
</organism>
<name>A0AAJ7LPS4_LATCA</name>
<evidence type="ECO:0000313" key="3">
    <source>
        <dbReference type="RefSeq" id="XP_018527344.2"/>
    </source>
</evidence>
<keyword evidence="1" id="KW-1133">Transmembrane helix</keyword>
<dbReference type="GO" id="GO:0016020">
    <property type="term" value="C:membrane"/>
    <property type="evidence" value="ECO:0007669"/>
    <property type="project" value="TreeGrafter"/>
</dbReference>
<dbReference type="KEGG" id="lcf:108880352"/>
<proteinExistence type="predicted"/>
<dbReference type="Proteomes" id="UP000694890">
    <property type="component" value="Unplaced"/>
</dbReference>
<dbReference type="InterPro" id="IPR050310">
    <property type="entry name" value="VPS10-sortilin"/>
</dbReference>
<dbReference type="RefSeq" id="XP_018527344.2">
    <property type="nucleotide sequence ID" value="XM_018671828.2"/>
</dbReference>
<dbReference type="GeneID" id="108880352"/>
<gene>
    <name evidence="3" type="primary">LOC108880352</name>
</gene>
<keyword evidence="1" id="KW-0472">Membrane</keyword>
<reference evidence="3" key="1">
    <citation type="submission" date="2025-08" db="UniProtKB">
        <authorList>
            <consortium name="RefSeq"/>
        </authorList>
    </citation>
    <scope>IDENTIFICATION</scope>
    <source>
        <tissue evidence="3">Brain</tissue>
    </source>
</reference>
<dbReference type="PANTHER" id="PTHR12106">
    <property type="entry name" value="SORTILIN RELATED"/>
    <property type="match status" value="1"/>
</dbReference>